<sequence>MSAIILPFARRAPVHPTITREERARAAAWAASLVSSWGGDWWVEAHAGEEGELWLGVVTPSSGGVAQEDRTLSWLLSRTGRGVVLTSMPSGREAGLFHQVSDALAAIEQAEKAPRRIAYGG</sequence>
<organism evidence="1 2">
    <name type="scientific">Muricoccus pecuniae</name>
    <dbReference type="NCBI Taxonomy" id="693023"/>
    <lineage>
        <taxon>Bacteria</taxon>
        <taxon>Pseudomonadati</taxon>
        <taxon>Pseudomonadota</taxon>
        <taxon>Alphaproteobacteria</taxon>
        <taxon>Acetobacterales</taxon>
        <taxon>Roseomonadaceae</taxon>
        <taxon>Muricoccus</taxon>
    </lineage>
</organism>
<keyword evidence="2" id="KW-1185">Reference proteome</keyword>
<dbReference type="AlphaFoldDB" id="A0A840YCH7"/>
<gene>
    <name evidence="1" type="ORF">FHS87_001838</name>
</gene>
<comment type="caution">
    <text evidence="1">The sequence shown here is derived from an EMBL/GenBank/DDBJ whole genome shotgun (WGS) entry which is preliminary data.</text>
</comment>
<accession>A0A840YCH7</accession>
<protein>
    <submittedName>
        <fullName evidence="1">Uncharacterized protein</fullName>
    </submittedName>
</protein>
<evidence type="ECO:0000313" key="2">
    <source>
        <dbReference type="Proteomes" id="UP000580654"/>
    </source>
</evidence>
<reference evidence="1 2" key="1">
    <citation type="submission" date="2020-08" db="EMBL/GenBank/DDBJ databases">
        <title>Genomic Encyclopedia of Type Strains, Phase IV (KMG-IV): sequencing the most valuable type-strain genomes for metagenomic binning, comparative biology and taxonomic classification.</title>
        <authorList>
            <person name="Goeker M."/>
        </authorList>
    </citation>
    <scope>NUCLEOTIDE SEQUENCE [LARGE SCALE GENOMIC DNA]</scope>
    <source>
        <strain evidence="1 2">DSM 25622</strain>
    </source>
</reference>
<dbReference type="Proteomes" id="UP000580654">
    <property type="component" value="Unassembled WGS sequence"/>
</dbReference>
<dbReference type="RefSeq" id="WP_184516663.1">
    <property type="nucleotide sequence ID" value="NZ_JACIJD010000007.1"/>
</dbReference>
<evidence type="ECO:0000313" key="1">
    <source>
        <dbReference type="EMBL" id="MBB5693801.1"/>
    </source>
</evidence>
<proteinExistence type="predicted"/>
<dbReference type="EMBL" id="JACIJD010000007">
    <property type="protein sequence ID" value="MBB5693801.1"/>
    <property type="molecule type" value="Genomic_DNA"/>
</dbReference>
<name>A0A840YCH7_9PROT</name>